<dbReference type="GO" id="GO:0005085">
    <property type="term" value="F:guanyl-nucleotide exchange factor activity"/>
    <property type="evidence" value="ECO:0007669"/>
    <property type="project" value="InterPro"/>
</dbReference>
<feature type="domain" description="PH" evidence="2">
    <location>
        <begin position="1452"/>
        <end position="1589"/>
    </location>
</feature>
<accession>A0A9W8L2P8</accession>
<feature type="domain" description="SEC7" evidence="3">
    <location>
        <begin position="895"/>
        <end position="1062"/>
    </location>
</feature>
<evidence type="ECO:0000313" key="4">
    <source>
        <dbReference type="EMBL" id="KAJ2686859.1"/>
    </source>
</evidence>
<dbReference type="InterPro" id="IPR011993">
    <property type="entry name" value="PH-like_dom_sf"/>
</dbReference>
<proteinExistence type="predicted"/>
<dbReference type="Gene3D" id="1.10.1000.11">
    <property type="entry name" value="Arf Nucleotide-binding Site Opener,domain 2"/>
    <property type="match status" value="1"/>
</dbReference>
<feature type="region of interest" description="Disordered" evidence="1">
    <location>
        <begin position="1500"/>
        <end position="1529"/>
    </location>
</feature>
<dbReference type="InterPro" id="IPR001849">
    <property type="entry name" value="PH_domain"/>
</dbReference>
<dbReference type="GO" id="GO:0032012">
    <property type="term" value="P:regulation of ARF protein signal transduction"/>
    <property type="evidence" value="ECO:0007669"/>
    <property type="project" value="InterPro"/>
</dbReference>
<feature type="region of interest" description="Disordered" evidence="1">
    <location>
        <begin position="1287"/>
        <end position="1356"/>
    </location>
</feature>
<dbReference type="Proteomes" id="UP001151516">
    <property type="component" value="Unassembled WGS sequence"/>
</dbReference>
<evidence type="ECO:0000313" key="5">
    <source>
        <dbReference type="Proteomes" id="UP001151516"/>
    </source>
</evidence>
<dbReference type="SUPFAM" id="SSF50729">
    <property type="entry name" value="PH domain-like"/>
    <property type="match status" value="1"/>
</dbReference>
<dbReference type="SMART" id="SM00222">
    <property type="entry name" value="Sec7"/>
    <property type="match status" value="1"/>
</dbReference>
<feature type="compositionally biased region" description="Low complexity" evidence="1">
    <location>
        <begin position="205"/>
        <end position="214"/>
    </location>
</feature>
<dbReference type="Gene3D" id="2.30.29.30">
    <property type="entry name" value="Pleckstrin-homology domain (PH domain)/Phosphotyrosine-binding domain (PTB)"/>
    <property type="match status" value="1"/>
</dbReference>
<feature type="compositionally biased region" description="Polar residues" evidence="1">
    <location>
        <begin position="1189"/>
        <end position="1199"/>
    </location>
</feature>
<dbReference type="CDD" id="cd00171">
    <property type="entry name" value="Sec7"/>
    <property type="match status" value="1"/>
</dbReference>
<gene>
    <name evidence="4" type="ORF">IWW39_003351</name>
</gene>
<evidence type="ECO:0000259" key="3">
    <source>
        <dbReference type="PROSITE" id="PS50190"/>
    </source>
</evidence>
<feature type="region of interest" description="Disordered" evidence="1">
    <location>
        <begin position="147"/>
        <end position="237"/>
    </location>
</feature>
<dbReference type="PROSITE" id="PS50003">
    <property type="entry name" value="PH_DOMAIN"/>
    <property type="match status" value="1"/>
</dbReference>
<feature type="region of interest" description="Disordered" evidence="1">
    <location>
        <begin position="339"/>
        <end position="439"/>
    </location>
</feature>
<dbReference type="PROSITE" id="PS50190">
    <property type="entry name" value="SEC7"/>
    <property type="match status" value="1"/>
</dbReference>
<dbReference type="OrthoDB" id="430364at2759"/>
<dbReference type="InterPro" id="IPR035999">
    <property type="entry name" value="Sec7_dom_sf"/>
</dbReference>
<feature type="compositionally biased region" description="Low complexity" evidence="1">
    <location>
        <begin position="1291"/>
        <end position="1301"/>
    </location>
</feature>
<dbReference type="Pfam" id="PF01369">
    <property type="entry name" value="Sec7"/>
    <property type="match status" value="1"/>
</dbReference>
<feature type="region of interest" description="Disordered" evidence="1">
    <location>
        <begin position="50"/>
        <end position="100"/>
    </location>
</feature>
<feature type="compositionally biased region" description="Low complexity" evidence="1">
    <location>
        <begin position="636"/>
        <end position="648"/>
    </location>
</feature>
<feature type="compositionally biased region" description="Low complexity" evidence="1">
    <location>
        <begin position="147"/>
        <end position="160"/>
    </location>
</feature>
<dbReference type="InterPro" id="IPR023394">
    <property type="entry name" value="Sec7_C_sf"/>
</dbReference>
<feature type="region of interest" description="Disordered" evidence="1">
    <location>
        <begin position="529"/>
        <end position="553"/>
    </location>
</feature>
<feature type="compositionally biased region" description="Polar residues" evidence="1">
    <location>
        <begin position="1500"/>
        <end position="1510"/>
    </location>
</feature>
<feature type="region of interest" description="Disordered" evidence="1">
    <location>
        <begin position="622"/>
        <end position="648"/>
    </location>
</feature>
<protein>
    <submittedName>
        <fullName evidence="4">Uncharacterized protein</fullName>
    </submittedName>
</protein>
<feature type="region of interest" description="Disordered" evidence="1">
    <location>
        <begin position="863"/>
        <end position="894"/>
    </location>
</feature>
<feature type="compositionally biased region" description="Low complexity" evidence="1">
    <location>
        <begin position="357"/>
        <end position="369"/>
    </location>
</feature>
<dbReference type="SMART" id="SM00233">
    <property type="entry name" value="PH"/>
    <property type="match status" value="1"/>
</dbReference>
<dbReference type="EMBL" id="JANBTX010000092">
    <property type="protein sequence ID" value="KAJ2686859.1"/>
    <property type="molecule type" value="Genomic_DNA"/>
</dbReference>
<dbReference type="InterPro" id="IPR041681">
    <property type="entry name" value="PH_9"/>
</dbReference>
<feature type="compositionally biased region" description="Polar residues" evidence="1">
    <location>
        <begin position="1081"/>
        <end position="1102"/>
    </location>
</feature>
<feature type="region of interest" description="Disordered" evidence="1">
    <location>
        <begin position="717"/>
        <end position="757"/>
    </location>
</feature>
<feature type="compositionally biased region" description="Low complexity" evidence="1">
    <location>
        <begin position="732"/>
        <end position="746"/>
    </location>
</feature>
<feature type="compositionally biased region" description="Polar residues" evidence="1">
    <location>
        <begin position="1128"/>
        <end position="1137"/>
    </location>
</feature>
<reference evidence="4" key="1">
    <citation type="submission" date="2022-07" db="EMBL/GenBank/DDBJ databases">
        <title>Phylogenomic reconstructions and comparative analyses of Kickxellomycotina fungi.</title>
        <authorList>
            <person name="Reynolds N.K."/>
            <person name="Stajich J.E."/>
            <person name="Barry K."/>
            <person name="Grigoriev I.V."/>
            <person name="Crous P."/>
            <person name="Smith M.E."/>
        </authorList>
    </citation>
    <scope>NUCLEOTIDE SEQUENCE</scope>
    <source>
        <strain evidence="4">CBS 109367</strain>
    </source>
</reference>
<feature type="region of interest" description="Disordered" evidence="1">
    <location>
        <begin position="1128"/>
        <end position="1207"/>
    </location>
</feature>
<feature type="compositionally biased region" description="Polar residues" evidence="1">
    <location>
        <begin position="371"/>
        <end position="388"/>
    </location>
</feature>
<feature type="compositionally biased region" description="Polar residues" evidence="1">
    <location>
        <begin position="222"/>
        <end position="237"/>
    </location>
</feature>
<keyword evidence="5" id="KW-1185">Reference proteome</keyword>
<feature type="compositionally biased region" description="Polar residues" evidence="1">
    <location>
        <begin position="718"/>
        <end position="731"/>
    </location>
</feature>
<evidence type="ECO:0000256" key="1">
    <source>
        <dbReference type="SAM" id="MobiDB-lite"/>
    </source>
</evidence>
<organism evidence="4 5">
    <name type="scientific">Coemansia spiralis</name>
    <dbReference type="NCBI Taxonomy" id="417178"/>
    <lineage>
        <taxon>Eukaryota</taxon>
        <taxon>Fungi</taxon>
        <taxon>Fungi incertae sedis</taxon>
        <taxon>Zoopagomycota</taxon>
        <taxon>Kickxellomycotina</taxon>
        <taxon>Kickxellomycetes</taxon>
        <taxon>Kickxellales</taxon>
        <taxon>Kickxellaceae</taxon>
        <taxon>Coemansia</taxon>
    </lineage>
</organism>
<sequence>MSVNKPLPATPDMVTKELLDMAPDRPSTTCGKQLQHDEHELSKRLSVALFANKPTFSRPPQANHPLSPEGKPHGPATMGDTKPPESNETGSLKPAPRHPPVVLSYYNSRLAPIQKKEVLPTSYHGVYQGVPLVDEVIPVTWKPWESDSAAANDTSSSSRAKVVVDQPPPEPAPVATCSDKAPDTASGTAKKSQQEPKPTRKKASAARAQSSASSRSRKRNSIAPSTQPTRRPLTSVQDAHAKHYTEWRDIHVQSLSRVDSILREAVGLRASGPSRWSACASPLQGSKEPVAPPHSGLGITVSQSKSLPPSREASSRPQTAAAAANQGMYSLFASNASTSAFGGQGDPARALPRPNTSSSYLSTSVSRPSLLGNNRRSGESEVSGTDDASTARPVRAHTASSLDRPHSEARGESMYLPNQVPRPATTHGNRRQMSMYNPSIRQLRLSRDEARRSRLFAEYEKLMGSKDSGEENDEGEDEDDVVTTDDIDEDAVLVGLPMEGGQGSLDDISEEAEYEFANYEPSSVDDVVTGGPFSEETAAPPQQTSLVDKRKPIYAARPRPATVFGLSGPTLREARNNQATSLYSSGDMLSRKQTAKRWSRTLIQNQHLFRAQTIADQLDLESTFGDGDDIDEAASSHEASSPPQPLQLDLPPDVDLYQDVTQALAERLPLSARSTTSTLSAATMAMRSEHAVSVAFPLTGSQFLSLQADAAFGMPTFTDKNSFRRPTNSKGTAASDESATATAKSSPHVPAAEKSKKRESIYINSEDLFDSALLAEAELPYQQEHGALAGTTQVPSAEEYTPTIAASSLPGSEKLHINFDAEAVTELDIDTLTTRDFIDESEFTASASALDDGPHGFGLPAPLSAPVTSLRTERPSTVFGDSRPSATKSSTAECLSDTARPKLGTRHSEIVRQQLRYVEGHTPATKLGSELSKSDDEHRQMLDAYMKRFDFCDQPIDFALRQLFQELHLPAESQQIDRVITSFAGRYHSCNPELFFSADIVYAYAFAILLLHTDAHNPKVKHKISKAQFVARAKLLDEHEPGRDNEMFDEILDILYDNITMVKFEYAPSSMLGGQPFATAPATQRPATSQGIGTHQYHTSGSVADLGRDQSPGISGWLRRVFAPTSSATMHNKSPLSPQDVPSKEQYSYSSLPRRRFAPVGLGPASPTVAVSDSQLPPTPTISRPSTSHGTISRSSNYEGSLRGGERDSFANYEYDDNLLASSMSSMRLRASTVAPSVNIPQISPLGSDFAMTYSSPILGEAGCEGEGGDILLGRISSSAFYTPPSEGGLAAAATQTQDTQRPSTARPYRSSPLAVDVGSSQRRLAHISSSPESDVSSPGALSPPSSPRGPQLGLSLSTSFATSDVAVSAQPLVVETIRLSGVKSHVKRRISLRQGRPLSGIIYQKPSPSLQRQQHEQHHNAVIGCAGVAGSSISAAVVAAATASASSALLRVDMSGRVSRKMELLDNGRRGLVRRWKDNWMVLSGSRLYFFRSNDAAQSEAQQHQQPAHSNGGPDSGSLASSGGGGRPAMSIQTIVPLREGVAIVDAAYKKYPHVFRILAGDGSQVLIKAANDDAVAEWMARINCAAAFKTMGVERRSADSSYSAATSQESEARLGEQRAQLLETKLSALDEDLNAIDDRLERSLRLFKQLVAMVPLTRQGRTRTVQYASAARERLKELYMSEQRLTCYKDVLELDLAIEYELGGHTTFSSHE</sequence>
<feature type="compositionally biased region" description="Polar residues" evidence="1">
    <location>
        <begin position="884"/>
        <end position="893"/>
    </location>
</feature>
<feature type="compositionally biased region" description="Low complexity" evidence="1">
    <location>
        <begin position="1513"/>
        <end position="1522"/>
    </location>
</feature>
<dbReference type="InterPro" id="IPR000904">
    <property type="entry name" value="Sec7_dom"/>
</dbReference>
<dbReference type="PANTHER" id="PTHR10663:SF405">
    <property type="entry name" value="ARF GUANINE NUCLEOTIDE EXCHANGE FACTOR SYT1"/>
    <property type="match status" value="1"/>
</dbReference>
<evidence type="ECO:0000259" key="2">
    <source>
        <dbReference type="PROSITE" id="PS50003"/>
    </source>
</evidence>
<feature type="compositionally biased region" description="Acidic residues" evidence="1">
    <location>
        <begin position="470"/>
        <end position="486"/>
    </location>
</feature>
<feature type="region of interest" description="Disordered" evidence="1">
    <location>
        <begin position="271"/>
        <end position="322"/>
    </location>
</feature>
<feature type="region of interest" description="Disordered" evidence="1">
    <location>
        <begin position="461"/>
        <end position="486"/>
    </location>
</feature>
<dbReference type="SUPFAM" id="SSF48425">
    <property type="entry name" value="Sec7 domain"/>
    <property type="match status" value="1"/>
</dbReference>
<dbReference type="Pfam" id="PF15410">
    <property type="entry name" value="PH_9"/>
    <property type="match status" value="1"/>
</dbReference>
<comment type="caution">
    <text evidence="4">The sequence shown here is derived from an EMBL/GenBank/DDBJ whole genome shotgun (WGS) entry which is preliminary data.</text>
</comment>
<feature type="region of interest" description="Disordered" evidence="1">
    <location>
        <begin position="1077"/>
        <end position="1109"/>
    </location>
</feature>
<feature type="compositionally biased region" description="Low complexity" evidence="1">
    <location>
        <begin position="1329"/>
        <end position="1344"/>
    </location>
</feature>
<name>A0A9W8L2P8_9FUNG</name>
<dbReference type="PANTHER" id="PTHR10663">
    <property type="entry name" value="GUANYL-NUCLEOTIDE EXCHANGE FACTOR"/>
    <property type="match status" value="1"/>
</dbReference>